<dbReference type="InterPro" id="IPR036676">
    <property type="entry name" value="PurM-like_C_sf"/>
</dbReference>
<organism evidence="4">
    <name type="scientific">marine sediment metagenome</name>
    <dbReference type="NCBI Taxonomy" id="412755"/>
    <lineage>
        <taxon>unclassified sequences</taxon>
        <taxon>metagenomes</taxon>
        <taxon>ecological metagenomes</taxon>
    </lineage>
</organism>
<dbReference type="AlphaFoldDB" id="X1TNV3"/>
<evidence type="ECO:0000256" key="2">
    <source>
        <dbReference type="ARBA" id="ARBA00022840"/>
    </source>
</evidence>
<dbReference type="Pfam" id="PF02769">
    <property type="entry name" value="AIRS_C"/>
    <property type="match status" value="1"/>
</dbReference>
<accession>X1TNV3</accession>
<protein>
    <recommendedName>
        <fullName evidence="3">PurM-like C-terminal domain-containing protein</fullName>
    </recommendedName>
</protein>
<feature type="domain" description="PurM-like C-terminal" evidence="3">
    <location>
        <begin position="54"/>
        <end position="215"/>
    </location>
</feature>
<reference evidence="4" key="1">
    <citation type="journal article" date="2014" name="Front. Microbiol.">
        <title>High frequency of phylogenetically diverse reductive dehalogenase-homologous genes in deep subseafloor sedimentary metagenomes.</title>
        <authorList>
            <person name="Kawai M."/>
            <person name="Futagami T."/>
            <person name="Toyoda A."/>
            <person name="Takaki Y."/>
            <person name="Nishi S."/>
            <person name="Hori S."/>
            <person name="Arai W."/>
            <person name="Tsubouchi T."/>
            <person name="Morono Y."/>
            <person name="Uchiyama I."/>
            <person name="Ito T."/>
            <person name="Fujiyama A."/>
            <person name="Inagaki F."/>
            <person name="Takami H."/>
        </authorList>
    </citation>
    <scope>NUCLEOTIDE SEQUENCE</scope>
    <source>
        <strain evidence="4">Expedition CK06-06</strain>
    </source>
</reference>
<evidence type="ECO:0000256" key="1">
    <source>
        <dbReference type="ARBA" id="ARBA00022741"/>
    </source>
</evidence>
<keyword evidence="1" id="KW-0547">Nucleotide-binding</keyword>
<dbReference type="GO" id="GO:0005737">
    <property type="term" value="C:cytoplasm"/>
    <property type="evidence" value="ECO:0007669"/>
    <property type="project" value="TreeGrafter"/>
</dbReference>
<evidence type="ECO:0000313" key="4">
    <source>
        <dbReference type="EMBL" id="GAI89265.1"/>
    </source>
</evidence>
<dbReference type="SUPFAM" id="SSF56042">
    <property type="entry name" value="PurM C-terminal domain-like"/>
    <property type="match status" value="1"/>
</dbReference>
<sequence>AEGILRGISRFMEQKINSKVVGGHTIYNEWPLIGGEASGFVDKNDLIRKHGVKKGDKLILTKPIGLQPIMAAYRLQKDSPDMLEEFSSTELNDSIKLAIDLMTTSNKGVVKTIYTYDDFSFIHAMTDVTGFGLAGHLGEMLQNSELSAIIETIPSIKLSKGLSEEFGYALNECLCSETAGGMLLSLDQSKAEEFSNALSNQGISNWIVGTIDNKQPKLVRISKKVNYLEIDKI</sequence>
<evidence type="ECO:0000259" key="3">
    <source>
        <dbReference type="Pfam" id="PF02769"/>
    </source>
</evidence>
<feature type="non-terminal residue" evidence="4">
    <location>
        <position position="1"/>
    </location>
</feature>
<dbReference type="EMBL" id="BARW01018884">
    <property type="protein sequence ID" value="GAI89265.1"/>
    <property type="molecule type" value="Genomic_DNA"/>
</dbReference>
<dbReference type="GO" id="GO:0005524">
    <property type="term" value="F:ATP binding"/>
    <property type="evidence" value="ECO:0007669"/>
    <property type="project" value="UniProtKB-KW"/>
</dbReference>
<dbReference type="GO" id="GO:0004756">
    <property type="term" value="F:selenide, water dikinase activity"/>
    <property type="evidence" value="ECO:0007669"/>
    <property type="project" value="TreeGrafter"/>
</dbReference>
<dbReference type="PANTHER" id="PTHR10256">
    <property type="entry name" value="SELENIDE, WATER DIKINASE"/>
    <property type="match status" value="1"/>
</dbReference>
<comment type="caution">
    <text evidence="4">The sequence shown here is derived from an EMBL/GenBank/DDBJ whole genome shotgun (WGS) entry which is preliminary data.</text>
</comment>
<proteinExistence type="predicted"/>
<dbReference type="PANTHER" id="PTHR10256:SF0">
    <property type="entry name" value="INACTIVE SELENIDE, WATER DIKINASE-LIKE PROTEIN-RELATED"/>
    <property type="match status" value="1"/>
</dbReference>
<name>X1TNV3_9ZZZZ</name>
<dbReference type="GO" id="GO:0016260">
    <property type="term" value="P:selenocysteine biosynthetic process"/>
    <property type="evidence" value="ECO:0007669"/>
    <property type="project" value="TreeGrafter"/>
</dbReference>
<gene>
    <name evidence="4" type="ORF">S12H4_32236</name>
</gene>
<dbReference type="InterPro" id="IPR010918">
    <property type="entry name" value="PurM-like_C_dom"/>
</dbReference>
<dbReference type="Gene3D" id="3.90.650.10">
    <property type="entry name" value="PurM-like C-terminal domain"/>
    <property type="match status" value="1"/>
</dbReference>
<keyword evidence="2" id="KW-0067">ATP-binding</keyword>
<dbReference type="InterPro" id="IPR004536">
    <property type="entry name" value="SPS/SelD"/>
</dbReference>